<name>A0A6I5A685_9BACI</name>
<keyword evidence="2" id="KW-0808">Transferase</keyword>
<dbReference type="Proteomes" id="UP000468638">
    <property type="component" value="Unassembled WGS sequence"/>
</dbReference>
<dbReference type="Gene3D" id="3.40.630.30">
    <property type="match status" value="1"/>
</dbReference>
<evidence type="ECO:0000313" key="2">
    <source>
        <dbReference type="EMBL" id="MYL35742.1"/>
    </source>
</evidence>
<proteinExistence type="predicted"/>
<sequence>MLLRGKQVQLTALHKEDLDKIMEWHRNLTFLRQLDATIAQPKTKQEIEKWYEDATSGNGFLFAIRTIESETLIGFIELEGILWNQGNGWVSIAIGEESYQNNGYGTEAMELLVDFSFQECNLHRIQLTVFENNPRAIRLYEKLGFQKEGVYREFIRRDGEMWDMLLFGLLRKEWRA</sequence>
<dbReference type="PROSITE" id="PS51186">
    <property type="entry name" value="GNAT"/>
    <property type="match status" value="1"/>
</dbReference>
<comment type="caution">
    <text evidence="2">The sequence shown here is derived from an EMBL/GenBank/DDBJ whole genome shotgun (WGS) entry which is preliminary data.</text>
</comment>
<dbReference type="OrthoDB" id="9795206at2"/>
<feature type="domain" description="N-acetyltransferase" evidence="1">
    <location>
        <begin position="8"/>
        <end position="166"/>
    </location>
</feature>
<dbReference type="InterPro" id="IPR016181">
    <property type="entry name" value="Acyl_CoA_acyltransferase"/>
</dbReference>
<protein>
    <submittedName>
        <fullName evidence="2">GNAT family N-acetyltransferase</fullName>
    </submittedName>
</protein>
<evidence type="ECO:0000259" key="1">
    <source>
        <dbReference type="PROSITE" id="PS51186"/>
    </source>
</evidence>
<dbReference type="Pfam" id="PF13302">
    <property type="entry name" value="Acetyltransf_3"/>
    <property type="match status" value="1"/>
</dbReference>
<evidence type="ECO:0000313" key="3">
    <source>
        <dbReference type="Proteomes" id="UP000468638"/>
    </source>
</evidence>
<dbReference type="SUPFAM" id="SSF55729">
    <property type="entry name" value="Acyl-CoA N-acyltransferases (Nat)"/>
    <property type="match status" value="1"/>
</dbReference>
<dbReference type="InterPro" id="IPR000182">
    <property type="entry name" value="GNAT_dom"/>
</dbReference>
<reference evidence="2 3" key="1">
    <citation type="submission" date="2019-11" db="EMBL/GenBank/DDBJ databases">
        <title>Genome sequences of 17 halophilic strains isolated from different environments.</title>
        <authorList>
            <person name="Furrow R.E."/>
        </authorList>
    </citation>
    <scope>NUCLEOTIDE SEQUENCE [LARGE SCALE GENOMIC DNA]</scope>
    <source>
        <strain evidence="2 3">22514_16_FS</strain>
    </source>
</reference>
<dbReference type="GO" id="GO:0016747">
    <property type="term" value="F:acyltransferase activity, transferring groups other than amino-acyl groups"/>
    <property type="evidence" value="ECO:0007669"/>
    <property type="project" value="InterPro"/>
</dbReference>
<accession>A0A6I5A685</accession>
<dbReference type="RefSeq" id="WP_160850226.1">
    <property type="nucleotide sequence ID" value="NZ_WMEQ01000021.1"/>
</dbReference>
<organism evidence="2 3">
    <name type="scientific">Pontibacillus yanchengensis</name>
    <dbReference type="NCBI Taxonomy" id="462910"/>
    <lineage>
        <taxon>Bacteria</taxon>
        <taxon>Bacillati</taxon>
        <taxon>Bacillota</taxon>
        <taxon>Bacilli</taxon>
        <taxon>Bacillales</taxon>
        <taxon>Bacillaceae</taxon>
        <taxon>Pontibacillus</taxon>
    </lineage>
</organism>
<gene>
    <name evidence="2" type="ORF">GLW05_19385</name>
</gene>
<dbReference type="EMBL" id="WMEQ01000021">
    <property type="protein sequence ID" value="MYL35742.1"/>
    <property type="molecule type" value="Genomic_DNA"/>
</dbReference>
<dbReference type="PANTHER" id="PTHR43415">
    <property type="entry name" value="SPERMIDINE N(1)-ACETYLTRANSFERASE"/>
    <property type="match status" value="1"/>
</dbReference>
<dbReference type="PANTHER" id="PTHR43415:SF5">
    <property type="entry name" value="ACETYLTRANSFERASE"/>
    <property type="match status" value="1"/>
</dbReference>
<dbReference type="AlphaFoldDB" id="A0A6I5A685"/>